<dbReference type="InterPro" id="IPR042099">
    <property type="entry name" value="ANL_N_sf"/>
</dbReference>
<feature type="non-terminal residue" evidence="1">
    <location>
        <position position="154"/>
    </location>
</feature>
<dbReference type="AlphaFoldDB" id="A0A6A4YPG3"/>
<gene>
    <name evidence="1" type="ORF">As57867_011474</name>
</gene>
<protein>
    <recommendedName>
        <fullName evidence="2">AMP-dependent synthetase/ligase domain-containing protein</fullName>
    </recommendedName>
</protein>
<evidence type="ECO:0008006" key="2">
    <source>
        <dbReference type="Google" id="ProtNLM"/>
    </source>
</evidence>
<dbReference type="SUPFAM" id="SSF56801">
    <property type="entry name" value="Acetyl-CoA synthetase-like"/>
    <property type="match status" value="1"/>
</dbReference>
<organism evidence="1">
    <name type="scientific">Aphanomyces stellatus</name>
    <dbReference type="NCBI Taxonomy" id="120398"/>
    <lineage>
        <taxon>Eukaryota</taxon>
        <taxon>Sar</taxon>
        <taxon>Stramenopiles</taxon>
        <taxon>Oomycota</taxon>
        <taxon>Saprolegniomycetes</taxon>
        <taxon>Saprolegniales</taxon>
        <taxon>Verrucalvaceae</taxon>
        <taxon>Aphanomyces</taxon>
    </lineage>
</organism>
<dbReference type="Gene3D" id="3.40.50.12780">
    <property type="entry name" value="N-terminal domain of ligase-like"/>
    <property type="match status" value="1"/>
</dbReference>
<accession>A0A6A4YPG3</accession>
<dbReference type="EMBL" id="VJMH01005288">
    <property type="protein sequence ID" value="KAF0697830.1"/>
    <property type="molecule type" value="Genomic_DNA"/>
</dbReference>
<dbReference type="OrthoDB" id="78466at2759"/>
<evidence type="ECO:0000313" key="1">
    <source>
        <dbReference type="EMBL" id="KAF0697830.1"/>
    </source>
</evidence>
<proteinExistence type="predicted"/>
<name>A0A6A4YPG3_9STRA</name>
<comment type="caution">
    <text evidence="1">The sequence shown here is derived from an EMBL/GenBank/DDBJ whole genome shotgun (WGS) entry which is preliminary data.</text>
</comment>
<reference evidence="1" key="1">
    <citation type="submission" date="2019-06" db="EMBL/GenBank/DDBJ databases">
        <title>Genomics analysis of Aphanomyces spp. identifies a new class of oomycete effector associated with host adaptation.</title>
        <authorList>
            <person name="Gaulin E."/>
        </authorList>
    </citation>
    <scope>NUCLEOTIDE SEQUENCE</scope>
    <source>
        <strain evidence="1">CBS 578.67</strain>
    </source>
</reference>
<sequence>MLSRVLDNPAPSIALVAAATAAIVYLHTSSAPTMSNQVPSDYVTINDADAKPGHGPIYRVGKTPRPATSSMLATLQVAVEEDGGRNFLGQRTYDNDGNALAYVWETYAQVYQRIENLAKGLAHEKMLETTADGDRPLCLYMKNRPEWVMGQYAA</sequence>